<dbReference type="Proteomes" id="UP001151079">
    <property type="component" value="Unassembled WGS sequence"/>
</dbReference>
<sequence length="55" mass="5994">MKKQNQIIEKSKLSDLRKMHGVALLANLKVIQGGAKIILGGALLQTPPDRLDSNE</sequence>
<accession>A0A9X3C763</accession>
<protein>
    <submittedName>
        <fullName evidence="2">Uncharacterized protein</fullName>
    </submittedName>
</protein>
<evidence type="ECO:0000313" key="2">
    <source>
        <dbReference type="EMBL" id="MCV9927823.1"/>
    </source>
</evidence>
<dbReference type="AlphaFoldDB" id="A0A9X3C763"/>
<keyword evidence="1" id="KW-0472">Membrane</keyword>
<evidence type="ECO:0000313" key="3">
    <source>
        <dbReference type="Proteomes" id="UP001151079"/>
    </source>
</evidence>
<keyword evidence="1" id="KW-1133">Transmembrane helix</keyword>
<reference evidence="2" key="1">
    <citation type="submission" date="2022-10" db="EMBL/GenBank/DDBJ databases">
        <title>Two novel species of Flavobacterium.</title>
        <authorList>
            <person name="Liu Q."/>
            <person name="Xin Y.-H."/>
        </authorList>
    </citation>
    <scope>NUCLEOTIDE SEQUENCE</scope>
    <source>
        <strain evidence="2">LS1R49</strain>
    </source>
</reference>
<comment type="caution">
    <text evidence="2">The sequence shown here is derived from an EMBL/GenBank/DDBJ whole genome shotgun (WGS) entry which is preliminary data.</text>
</comment>
<gene>
    <name evidence="2" type="ORF">OIU83_09180</name>
</gene>
<proteinExistence type="predicted"/>
<feature type="transmembrane region" description="Helical" evidence="1">
    <location>
        <begin position="21"/>
        <end position="44"/>
    </location>
</feature>
<keyword evidence="3" id="KW-1185">Reference proteome</keyword>
<organism evidence="2 3">
    <name type="scientific">Flavobacterium shii</name>
    <dbReference type="NCBI Taxonomy" id="2987687"/>
    <lineage>
        <taxon>Bacteria</taxon>
        <taxon>Pseudomonadati</taxon>
        <taxon>Bacteroidota</taxon>
        <taxon>Flavobacteriia</taxon>
        <taxon>Flavobacteriales</taxon>
        <taxon>Flavobacteriaceae</taxon>
        <taxon>Flavobacterium</taxon>
    </lineage>
</organism>
<keyword evidence="1" id="KW-0812">Transmembrane</keyword>
<evidence type="ECO:0000256" key="1">
    <source>
        <dbReference type="SAM" id="Phobius"/>
    </source>
</evidence>
<dbReference type="EMBL" id="JAOZEW010000008">
    <property type="protein sequence ID" value="MCV9927823.1"/>
    <property type="molecule type" value="Genomic_DNA"/>
</dbReference>
<name>A0A9X3C763_9FLAO</name>
<dbReference type="RefSeq" id="WP_264205954.1">
    <property type="nucleotide sequence ID" value="NZ_JAOZEW010000008.1"/>
</dbReference>